<accession>B3RJM2</accession>
<gene>
    <name evidence="3" type="ORF">TRIADDRAFT_51516</name>
</gene>
<sequence>MAKCSMSNKYFWELENTNMPVSTWFMVNQKFSMSGIVIISTAGGMTSVMVTLLNLTVLRTKYFWDTYLRNTMLVGIGQLFLGELTVSIAMYLHMSELKPGPHKQIKLFVTHILYIFFGIFLLAAALENVRRLIRFKLPSNVIVPLQSLDSNRNDGNLPIERQLGVSVGNEHEILNPEARCNDTNSQTHREMGSSSPNFHEHSSDILPSYDEATNKIRQDSPSDDKGGPVLSPFESTLTVRAVTECSSPYCETTV</sequence>
<dbReference type="AlphaFoldDB" id="B3RJM2"/>
<protein>
    <submittedName>
        <fullName evidence="3">Uncharacterized protein</fullName>
    </submittedName>
</protein>
<keyword evidence="2" id="KW-0812">Transmembrane</keyword>
<evidence type="ECO:0000313" key="4">
    <source>
        <dbReference type="Proteomes" id="UP000009022"/>
    </source>
</evidence>
<feature type="compositionally biased region" description="Polar residues" evidence="1">
    <location>
        <begin position="181"/>
        <end position="197"/>
    </location>
</feature>
<feature type="region of interest" description="Disordered" evidence="1">
    <location>
        <begin position="177"/>
        <end position="205"/>
    </location>
</feature>
<evidence type="ECO:0000313" key="3">
    <source>
        <dbReference type="EMBL" id="EDV28518.1"/>
    </source>
</evidence>
<proteinExistence type="predicted"/>
<dbReference type="Proteomes" id="UP000009022">
    <property type="component" value="Unassembled WGS sequence"/>
</dbReference>
<dbReference type="GeneID" id="6748935"/>
<reference evidence="3 4" key="1">
    <citation type="journal article" date="2008" name="Nature">
        <title>The Trichoplax genome and the nature of placozoans.</title>
        <authorList>
            <person name="Srivastava M."/>
            <person name="Begovic E."/>
            <person name="Chapman J."/>
            <person name="Putnam N.H."/>
            <person name="Hellsten U."/>
            <person name="Kawashima T."/>
            <person name="Kuo A."/>
            <person name="Mitros T."/>
            <person name="Salamov A."/>
            <person name="Carpenter M.L."/>
            <person name="Signorovitch A.Y."/>
            <person name="Moreno M.A."/>
            <person name="Kamm K."/>
            <person name="Grimwood J."/>
            <person name="Schmutz J."/>
            <person name="Shapiro H."/>
            <person name="Grigoriev I.V."/>
            <person name="Buss L.W."/>
            <person name="Schierwater B."/>
            <person name="Dellaporta S.L."/>
            <person name="Rokhsar D.S."/>
        </authorList>
    </citation>
    <scope>NUCLEOTIDE SEQUENCE [LARGE SCALE GENOMIC DNA]</scope>
    <source>
        <strain evidence="3 4">Grell-BS-1999</strain>
    </source>
</reference>
<dbReference type="KEGG" id="tad:TRIADDRAFT_51516"/>
<evidence type="ECO:0000256" key="1">
    <source>
        <dbReference type="SAM" id="MobiDB-lite"/>
    </source>
</evidence>
<dbReference type="InParanoid" id="B3RJM2"/>
<feature type="transmembrane region" description="Helical" evidence="2">
    <location>
        <begin position="70"/>
        <end position="93"/>
    </location>
</feature>
<organism evidence="3 4">
    <name type="scientific">Trichoplax adhaerens</name>
    <name type="common">Trichoplax reptans</name>
    <dbReference type="NCBI Taxonomy" id="10228"/>
    <lineage>
        <taxon>Eukaryota</taxon>
        <taxon>Metazoa</taxon>
        <taxon>Placozoa</taxon>
        <taxon>Uniplacotomia</taxon>
        <taxon>Trichoplacea</taxon>
        <taxon>Trichoplacidae</taxon>
        <taxon>Trichoplax</taxon>
    </lineage>
</organism>
<keyword evidence="2" id="KW-0472">Membrane</keyword>
<feature type="transmembrane region" description="Helical" evidence="2">
    <location>
        <begin position="31"/>
        <end position="58"/>
    </location>
</feature>
<keyword evidence="4" id="KW-1185">Reference proteome</keyword>
<dbReference type="EMBL" id="DS985241">
    <property type="protein sequence ID" value="EDV28518.1"/>
    <property type="molecule type" value="Genomic_DNA"/>
</dbReference>
<dbReference type="RefSeq" id="XP_002107720.1">
    <property type="nucleotide sequence ID" value="XM_002107684.1"/>
</dbReference>
<evidence type="ECO:0000256" key="2">
    <source>
        <dbReference type="SAM" id="Phobius"/>
    </source>
</evidence>
<dbReference type="CTD" id="6748935"/>
<dbReference type="HOGENOM" id="CLU_1095501_0_0_1"/>
<keyword evidence="2" id="KW-1133">Transmembrane helix</keyword>
<name>B3RJM2_TRIAD</name>
<feature type="transmembrane region" description="Helical" evidence="2">
    <location>
        <begin position="105"/>
        <end position="126"/>
    </location>
</feature>